<proteinExistence type="predicted"/>
<keyword evidence="6" id="KW-1185">Reference proteome</keyword>
<evidence type="ECO:0000256" key="3">
    <source>
        <dbReference type="ARBA" id="ARBA00023180"/>
    </source>
</evidence>
<organism evidence="5 6">
    <name type="scientific">Pythium insidiosum</name>
    <name type="common">Pythiosis disease agent</name>
    <dbReference type="NCBI Taxonomy" id="114742"/>
    <lineage>
        <taxon>Eukaryota</taxon>
        <taxon>Sar</taxon>
        <taxon>Stramenopiles</taxon>
        <taxon>Oomycota</taxon>
        <taxon>Peronosporomycetes</taxon>
        <taxon>Pythiales</taxon>
        <taxon>Pythiaceae</taxon>
        <taxon>Pythium</taxon>
    </lineage>
</organism>
<sequence>MLDGHPIFEITARAFTKVPQDAAHRNPEKVMIEEPMYVIFNVALSTSWGAKPPNPGQPCRGDGKDPKVNAICDSFPMYMKIDYIRLYQDLGDDLDSDNYMQVGCDPKSHPTREWILAHIEEYQDWDNPALDVAGQAV</sequence>
<dbReference type="AlphaFoldDB" id="A0AAD5Q292"/>
<evidence type="ECO:0008006" key="7">
    <source>
        <dbReference type="Google" id="ProtNLM"/>
    </source>
</evidence>
<name>A0AAD5Q292_PYTIN</name>
<evidence type="ECO:0000313" key="6">
    <source>
        <dbReference type="Proteomes" id="UP001209570"/>
    </source>
</evidence>
<dbReference type="SUPFAM" id="SSF49899">
    <property type="entry name" value="Concanavalin A-like lectins/glucanases"/>
    <property type="match status" value="1"/>
</dbReference>
<keyword evidence="2" id="KW-0472">Membrane</keyword>
<evidence type="ECO:0000256" key="2">
    <source>
        <dbReference type="ARBA" id="ARBA00023136"/>
    </source>
</evidence>
<dbReference type="Pfam" id="PF03935">
    <property type="entry name" value="SKN1_KRE6_Sbg1"/>
    <property type="match status" value="1"/>
</dbReference>
<evidence type="ECO:0000256" key="1">
    <source>
        <dbReference type="ARBA" id="ARBA00004370"/>
    </source>
</evidence>
<dbReference type="Proteomes" id="UP001209570">
    <property type="component" value="Unassembled WGS sequence"/>
</dbReference>
<dbReference type="GO" id="GO:0006078">
    <property type="term" value="P:(1-&gt;6)-beta-D-glucan biosynthetic process"/>
    <property type="evidence" value="ECO:0007669"/>
    <property type="project" value="TreeGrafter"/>
</dbReference>
<accession>A0AAD5Q292</accession>
<dbReference type="GO" id="GO:0015926">
    <property type="term" value="F:glucosidase activity"/>
    <property type="evidence" value="ECO:0007669"/>
    <property type="project" value="TreeGrafter"/>
</dbReference>
<dbReference type="GO" id="GO:0005789">
    <property type="term" value="C:endoplasmic reticulum membrane"/>
    <property type="evidence" value="ECO:0007669"/>
    <property type="project" value="TreeGrafter"/>
</dbReference>
<protein>
    <recommendedName>
        <fullName evidence="7">GH16 domain-containing protein</fullName>
    </recommendedName>
</protein>
<dbReference type="EMBL" id="JAKCXM010004331">
    <property type="protein sequence ID" value="KAJ0389253.1"/>
    <property type="molecule type" value="Genomic_DNA"/>
</dbReference>
<dbReference type="Gene3D" id="2.60.120.200">
    <property type="match status" value="1"/>
</dbReference>
<reference evidence="5" key="1">
    <citation type="submission" date="2021-12" db="EMBL/GenBank/DDBJ databases">
        <title>Prjna785345.</title>
        <authorList>
            <person name="Rujirawat T."/>
            <person name="Krajaejun T."/>
        </authorList>
    </citation>
    <scope>NUCLEOTIDE SEQUENCE</scope>
    <source>
        <strain evidence="5">Pi057C3</strain>
    </source>
</reference>
<keyword evidence="3" id="KW-0325">Glycoprotein</keyword>
<keyword evidence="4" id="KW-0961">Cell wall biogenesis/degradation</keyword>
<dbReference type="PANTHER" id="PTHR31361">
    <property type="entry name" value="BETA-GLUCAN SYNTHESIS-ASSOCIATED PROTEIN KRE6-RELATED"/>
    <property type="match status" value="1"/>
</dbReference>
<dbReference type="InterPro" id="IPR013320">
    <property type="entry name" value="ConA-like_dom_sf"/>
</dbReference>
<dbReference type="GO" id="GO:0005886">
    <property type="term" value="C:plasma membrane"/>
    <property type="evidence" value="ECO:0007669"/>
    <property type="project" value="TreeGrafter"/>
</dbReference>
<dbReference type="PANTHER" id="PTHR31361:SF1">
    <property type="entry name" value="BETA-GLUCAN SYNTHESIS-ASSOCIATED PROTEIN KRE6-RELATED"/>
    <property type="match status" value="1"/>
</dbReference>
<dbReference type="InterPro" id="IPR005629">
    <property type="entry name" value="Skn1/Kre6/Sbg1"/>
</dbReference>
<evidence type="ECO:0000256" key="4">
    <source>
        <dbReference type="ARBA" id="ARBA00023316"/>
    </source>
</evidence>
<evidence type="ECO:0000313" key="5">
    <source>
        <dbReference type="EMBL" id="KAJ0389253.1"/>
    </source>
</evidence>
<comment type="caution">
    <text evidence="5">The sequence shown here is derived from an EMBL/GenBank/DDBJ whole genome shotgun (WGS) entry which is preliminary data.</text>
</comment>
<comment type="subcellular location">
    <subcellularLocation>
        <location evidence="1">Membrane</location>
    </subcellularLocation>
</comment>
<dbReference type="GO" id="GO:0071555">
    <property type="term" value="P:cell wall organization"/>
    <property type="evidence" value="ECO:0007669"/>
    <property type="project" value="UniProtKB-KW"/>
</dbReference>
<gene>
    <name evidence="5" type="ORF">P43SY_011125</name>
</gene>